<proteinExistence type="predicted"/>
<reference evidence="1" key="1">
    <citation type="submission" date="2022-09" db="EMBL/GenBank/DDBJ databases">
        <title>Diversity of Dellaglioa algida.</title>
        <authorList>
            <person name="Matthias E."/>
            <person name="Werum V."/>
        </authorList>
    </citation>
    <scope>NUCLEOTIDE SEQUENCE</scope>
    <source>
        <strain evidence="1">TMW 2.2523</strain>
    </source>
</reference>
<dbReference type="Proteomes" id="UP001081467">
    <property type="component" value="Unassembled WGS sequence"/>
</dbReference>
<dbReference type="RefSeq" id="WP_269026200.1">
    <property type="nucleotide sequence ID" value="NZ_JANXLI010000002.1"/>
</dbReference>
<name>A0ABT4JM49_9LACO</name>
<dbReference type="EMBL" id="JANXLI010000002">
    <property type="protein sequence ID" value="MCZ2491441.1"/>
    <property type="molecule type" value="Genomic_DNA"/>
</dbReference>
<evidence type="ECO:0000313" key="2">
    <source>
        <dbReference type="Proteomes" id="UP001081467"/>
    </source>
</evidence>
<organism evidence="1 2">
    <name type="scientific">Dellaglioa carnosa</name>
    <dbReference type="NCBI Taxonomy" id="2995136"/>
    <lineage>
        <taxon>Bacteria</taxon>
        <taxon>Bacillati</taxon>
        <taxon>Bacillota</taxon>
        <taxon>Bacilli</taxon>
        <taxon>Lactobacillales</taxon>
        <taxon>Lactobacillaceae</taxon>
        <taxon>Dellaglioa</taxon>
    </lineage>
</organism>
<keyword evidence="2" id="KW-1185">Reference proteome</keyword>
<evidence type="ECO:0000313" key="1">
    <source>
        <dbReference type="EMBL" id="MCZ2491441.1"/>
    </source>
</evidence>
<protein>
    <submittedName>
        <fullName evidence="1">Uncharacterized protein</fullName>
    </submittedName>
</protein>
<comment type="caution">
    <text evidence="1">The sequence shown here is derived from an EMBL/GenBank/DDBJ whole genome shotgun (WGS) entry which is preliminary data.</text>
</comment>
<sequence length="47" mass="4976">MDEDDETVEETVAPSFVFVVLFTTTFVAPNASTIETIAKGVINGGVL</sequence>
<gene>
    <name evidence="1" type="ORF">N0K80_04630</name>
</gene>
<accession>A0ABT4JM49</accession>